<dbReference type="PANTHER" id="PTHR23021:SF11">
    <property type="entry name" value="SERPENTINE RECEPTOR, CLASS T"/>
    <property type="match status" value="1"/>
</dbReference>
<dbReference type="AlphaFoldDB" id="A0A1I7XVU6"/>
<dbReference type="Pfam" id="PF10321">
    <property type="entry name" value="7TM_GPCR_Srt"/>
    <property type="match status" value="1"/>
</dbReference>
<evidence type="ECO:0000313" key="3">
    <source>
        <dbReference type="WBParaSite" id="L893_g10123.t1"/>
    </source>
</evidence>
<dbReference type="Proteomes" id="UP000095287">
    <property type="component" value="Unplaced"/>
</dbReference>
<organism evidence="2 3">
    <name type="scientific">Steinernema glaseri</name>
    <dbReference type="NCBI Taxonomy" id="37863"/>
    <lineage>
        <taxon>Eukaryota</taxon>
        <taxon>Metazoa</taxon>
        <taxon>Ecdysozoa</taxon>
        <taxon>Nematoda</taxon>
        <taxon>Chromadorea</taxon>
        <taxon>Rhabditida</taxon>
        <taxon>Tylenchina</taxon>
        <taxon>Panagrolaimomorpha</taxon>
        <taxon>Strongyloidoidea</taxon>
        <taxon>Steinernematidae</taxon>
        <taxon>Steinernema</taxon>
    </lineage>
</organism>
<keyword evidence="1" id="KW-1133">Transmembrane helix</keyword>
<name>A0A1I7XVU6_9BILA</name>
<reference evidence="3" key="1">
    <citation type="submission" date="2016-11" db="UniProtKB">
        <authorList>
            <consortium name="WormBaseParasite"/>
        </authorList>
    </citation>
    <scope>IDENTIFICATION</scope>
</reference>
<keyword evidence="2" id="KW-1185">Reference proteome</keyword>
<sequence length="208" mass="23313">MKKRNRPALFTPKNLLEAIYIPCLVVILKTEQLRSLSCYKIMTFLGIVECFGVAVSCLFSGYLFLEGAVFCSSPHVIYFVGQLMNSSLLASGLPLKTQVSALWEAQCMLCVLLGVNRVIDFWDVPGLKTLFEGKKTFFWFVPVLCGCAYFVVFTSPPVFSSIKQQWFFDPYAGMVDVPRDPSITSFNSAAPGQRVPDFNSCTIRHETQ</sequence>
<accession>A0A1I7XVU6</accession>
<keyword evidence="1" id="KW-0472">Membrane</keyword>
<protein>
    <submittedName>
        <fullName evidence="3">7TM_GPCR_Srx domain-containing protein</fullName>
    </submittedName>
</protein>
<proteinExistence type="predicted"/>
<feature type="transmembrane region" description="Helical" evidence="1">
    <location>
        <begin position="41"/>
        <end position="64"/>
    </location>
</feature>
<dbReference type="WBParaSite" id="L893_g10123.t1">
    <property type="protein sequence ID" value="L893_g10123.t1"/>
    <property type="gene ID" value="L893_g10123"/>
</dbReference>
<dbReference type="InterPro" id="IPR019425">
    <property type="entry name" value="7TM_GPCR_serpentine_rcpt_Srt"/>
</dbReference>
<dbReference type="PANTHER" id="PTHR23021">
    <property type="entry name" value="SERPENTINE RECEPTOR, CLASS T"/>
    <property type="match status" value="1"/>
</dbReference>
<evidence type="ECO:0000313" key="2">
    <source>
        <dbReference type="Proteomes" id="UP000095287"/>
    </source>
</evidence>
<feature type="transmembrane region" description="Helical" evidence="1">
    <location>
        <begin position="139"/>
        <end position="159"/>
    </location>
</feature>
<keyword evidence="1" id="KW-0812">Transmembrane</keyword>
<evidence type="ECO:0000256" key="1">
    <source>
        <dbReference type="SAM" id="Phobius"/>
    </source>
</evidence>